<feature type="domain" description="Gnk2-homologous" evidence="16">
    <location>
        <begin position="34"/>
        <end position="143"/>
    </location>
</feature>
<organism evidence="17 18">
    <name type="scientific">Ficus carica</name>
    <name type="common">Common fig</name>
    <dbReference type="NCBI Taxonomy" id="3494"/>
    <lineage>
        <taxon>Eukaryota</taxon>
        <taxon>Viridiplantae</taxon>
        <taxon>Streptophyta</taxon>
        <taxon>Embryophyta</taxon>
        <taxon>Tracheophyta</taxon>
        <taxon>Spermatophyta</taxon>
        <taxon>Magnoliopsida</taxon>
        <taxon>eudicotyledons</taxon>
        <taxon>Gunneridae</taxon>
        <taxon>Pentapetalae</taxon>
        <taxon>rosids</taxon>
        <taxon>fabids</taxon>
        <taxon>Rosales</taxon>
        <taxon>Moraceae</taxon>
        <taxon>Ficeae</taxon>
        <taxon>Ficus</taxon>
    </lineage>
</organism>
<evidence type="ECO:0000256" key="7">
    <source>
        <dbReference type="ARBA" id="ARBA00022737"/>
    </source>
</evidence>
<keyword evidence="5 14" id="KW-0812">Transmembrane</keyword>
<keyword evidence="3" id="KW-1003">Cell membrane</keyword>
<keyword evidence="8" id="KW-0965">Cell junction</keyword>
<evidence type="ECO:0000256" key="6">
    <source>
        <dbReference type="ARBA" id="ARBA00022729"/>
    </source>
</evidence>
<evidence type="ECO:0000313" key="18">
    <source>
        <dbReference type="Proteomes" id="UP001187192"/>
    </source>
</evidence>
<evidence type="ECO:0000256" key="4">
    <source>
        <dbReference type="ARBA" id="ARBA00022581"/>
    </source>
</evidence>
<comment type="caution">
    <text evidence="17">The sequence shown here is derived from an EMBL/GenBank/DDBJ whole genome shotgun (WGS) entry which is preliminary data.</text>
</comment>
<comment type="subcellular location">
    <subcellularLocation>
        <location evidence="12">Cell junction</location>
        <location evidence="12">Plasmodesma</location>
    </subcellularLocation>
    <subcellularLocation>
        <location evidence="1">Cell membrane</location>
        <topology evidence="1">Single-pass type I membrane protein</topology>
    </subcellularLocation>
</comment>
<dbReference type="GO" id="GO:0042742">
    <property type="term" value="P:defense response to bacterium"/>
    <property type="evidence" value="ECO:0007669"/>
    <property type="project" value="TreeGrafter"/>
</dbReference>
<dbReference type="InterPro" id="IPR038408">
    <property type="entry name" value="GNK2_sf"/>
</dbReference>
<dbReference type="PANTHER" id="PTHR32080">
    <property type="entry name" value="ANTIFUNGAL PROTEIN GINKBILOBIN-2-LIKE"/>
    <property type="match status" value="1"/>
</dbReference>
<feature type="domain" description="Gnk2-homologous" evidence="16">
    <location>
        <begin position="151"/>
        <end position="253"/>
    </location>
</feature>
<evidence type="ECO:0000256" key="15">
    <source>
        <dbReference type="SAM" id="SignalP"/>
    </source>
</evidence>
<evidence type="ECO:0000256" key="11">
    <source>
        <dbReference type="ARBA" id="ARBA00023157"/>
    </source>
</evidence>
<dbReference type="InterPro" id="IPR051378">
    <property type="entry name" value="Cell2Cell_Antifungal"/>
</dbReference>
<keyword evidence="18" id="KW-1185">Reference proteome</keyword>
<keyword evidence="4" id="KW-0945">Host-virus interaction</keyword>
<keyword evidence="10 14" id="KW-0472">Membrane</keyword>
<dbReference type="EMBL" id="BTGU01000008">
    <property type="protein sequence ID" value="GMN38483.1"/>
    <property type="molecule type" value="Genomic_DNA"/>
</dbReference>
<dbReference type="PANTHER" id="PTHR32080:SF31">
    <property type="entry name" value="PLASMODESMATA-LOCATED PROTEIN 6"/>
    <property type="match status" value="1"/>
</dbReference>
<evidence type="ECO:0000256" key="13">
    <source>
        <dbReference type="ARBA" id="ARBA00038393"/>
    </source>
</evidence>
<dbReference type="Gene3D" id="3.30.430.20">
    <property type="entry name" value="Gnk2 domain, C-X8-C-X2-C motif"/>
    <property type="match status" value="2"/>
</dbReference>
<comment type="similarity">
    <text evidence="13">Belongs to the cysteine-rich repeat secretory protein family. Plasmodesmata-located proteins (PDLD) subfamily.</text>
</comment>
<dbReference type="FunFam" id="3.30.430.20:FF:000001">
    <property type="entry name" value="cysteine-rich repeat secretory protein 3"/>
    <property type="match status" value="1"/>
</dbReference>
<gene>
    <name evidence="17" type="ORF">TIFTF001_007703</name>
</gene>
<keyword evidence="2" id="KW-0813">Transport</keyword>
<evidence type="ECO:0000256" key="5">
    <source>
        <dbReference type="ARBA" id="ARBA00022692"/>
    </source>
</evidence>
<evidence type="ECO:0000256" key="3">
    <source>
        <dbReference type="ARBA" id="ARBA00022475"/>
    </source>
</evidence>
<evidence type="ECO:0000256" key="10">
    <source>
        <dbReference type="ARBA" id="ARBA00023136"/>
    </source>
</evidence>
<evidence type="ECO:0000259" key="16">
    <source>
        <dbReference type="PROSITE" id="PS51473"/>
    </source>
</evidence>
<dbReference type="PROSITE" id="PS51473">
    <property type="entry name" value="GNK2"/>
    <property type="match status" value="2"/>
</dbReference>
<keyword evidence="9 14" id="KW-1133">Transmembrane helix</keyword>
<name>A0AA88CXD3_FICCA</name>
<dbReference type="CDD" id="cd23509">
    <property type="entry name" value="Gnk2-like"/>
    <property type="match status" value="2"/>
</dbReference>
<reference evidence="17" key="1">
    <citation type="submission" date="2023-07" db="EMBL/GenBank/DDBJ databases">
        <title>draft genome sequence of fig (Ficus carica).</title>
        <authorList>
            <person name="Takahashi T."/>
            <person name="Nishimura K."/>
        </authorList>
    </citation>
    <scope>NUCLEOTIDE SEQUENCE</scope>
</reference>
<dbReference type="GO" id="GO:0009506">
    <property type="term" value="C:plasmodesma"/>
    <property type="evidence" value="ECO:0007669"/>
    <property type="project" value="UniProtKB-SubCell"/>
</dbReference>
<proteinExistence type="inferred from homology"/>
<dbReference type="GO" id="GO:0005886">
    <property type="term" value="C:plasma membrane"/>
    <property type="evidence" value="ECO:0007669"/>
    <property type="project" value="UniProtKB-SubCell"/>
</dbReference>
<feature type="chain" id="PRO_5041642328" description="Gnk2-homologous domain-containing protein" evidence="15">
    <location>
        <begin position="32"/>
        <end position="307"/>
    </location>
</feature>
<evidence type="ECO:0000256" key="9">
    <source>
        <dbReference type="ARBA" id="ARBA00022989"/>
    </source>
</evidence>
<evidence type="ECO:0000256" key="14">
    <source>
        <dbReference type="SAM" id="Phobius"/>
    </source>
</evidence>
<protein>
    <recommendedName>
        <fullName evidence="16">Gnk2-homologous domain-containing protein</fullName>
    </recommendedName>
</protein>
<dbReference type="Proteomes" id="UP001187192">
    <property type="component" value="Unassembled WGS sequence"/>
</dbReference>
<keyword evidence="11" id="KW-1015">Disulfide bond</keyword>
<feature type="transmembrane region" description="Helical" evidence="14">
    <location>
        <begin position="272"/>
        <end position="292"/>
    </location>
</feature>
<keyword evidence="6 15" id="KW-0732">Signal</keyword>
<evidence type="ECO:0000256" key="1">
    <source>
        <dbReference type="ARBA" id="ARBA00004251"/>
    </source>
</evidence>
<keyword evidence="7" id="KW-0677">Repeat</keyword>
<sequence>MSPSKPPTPSLSSPLFVVLLVFSLLAAPSTAATDSFVFGGCSQLKYTPGTPYELAVNSILTSLVNSAMFSSYNNFTIPSSSSSSSSSHDAVYGLFQCRGDLGTNACSRCVARAVGQLGTICPDASGGALQLEGCFVKYDNNTFLGVEDKTEVVKKCGPSIGYDSDGLTRRDAVLDYLGNPVGGAAGGNSGTFFRTGGSGNVQGVAQCVGDLSPSECQDCLSDAIQRLKTECGPASGGDVYLAKCYARFSEGGFHSHGHKEDDDNDQEIEKTLAILIGLIAGVALLIVFLSFLGKLYNSKKGTLKQVK</sequence>
<evidence type="ECO:0000313" key="17">
    <source>
        <dbReference type="EMBL" id="GMN38483.1"/>
    </source>
</evidence>
<feature type="signal peptide" evidence="15">
    <location>
        <begin position="1"/>
        <end position="31"/>
    </location>
</feature>
<evidence type="ECO:0000256" key="12">
    <source>
        <dbReference type="ARBA" id="ARBA00024184"/>
    </source>
</evidence>
<evidence type="ECO:0000256" key="2">
    <source>
        <dbReference type="ARBA" id="ARBA00022448"/>
    </source>
</evidence>
<accession>A0AA88CXD3</accession>
<dbReference type="AlphaFoldDB" id="A0AA88CXD3"/>
<dbReference type="Pfam" id="PF01657">
    <property type="entry name" value="Stress-antifung"/>
    <property type="match status" value="2"/>
</dbReference>
<evidence type="ECO:0000256" key="8">
    <source>
        <dbReference type="ARBA" id="ARBA00022949"/>
    </source>
</evidence>
<dbReference type="InterPro" id="IPR002902">
    <property type="entry name" value="GNK2"/>
</dbReference>